<accession>A0A0D3GSA7</accession>
<dbReference type="EnsemblPlants" id="OBART07G18320.1">
    <property type="protein sequence ID" value="OBART07G18320.1"/>
    <property type="gene ID" value="OBART07G18320"/>
</dbReference>
<dbReference type="Proteomes" id="UP000026960">
    <property type="component" value="Chromosome 7"/>
</dbReference>
<reference evidence="1" key="2">
    <citation type="submission" date="2015-03" db="UniProtKB">
        <authorList>
            <consortium name="EnsemblPlants"/>
        </authorList>
    </citation>
    <scope>IDENTIFICATION</scope>
</reference>
<sequence>MQGACTRREPTWGQGGKGEMRPYAHVARIQRLVTRERAAYPHCRGGPMQRLFASALLAADPTVVVRSLSELALRWWPSTVTGVSALVAAAAQLGPTPQAAAITSPHSRNFSCSRKVQAK</sequence>
<dbReference type="PaxDb" id="65489-OBART07G18320.1"/>
<dbReference type="HOGENOM" id="CLU_2065085_0_0_1"/>
<dbReference type="AlphaFoldDB" id="A0A0D3GSA7"/>
<evidence type="ECO:0000313" key="2">
    <source>
        <dbReference type="Proteomes" id="UP000026960"/>
    </source>
</evidence>
<proteinExistence type="predicted"/>
<dbReference type="Gramene" id="OBART07G18320.1">
    <property type="protein sequence ID" value="OBART07G18320.1"/>
    <property type="gene ID" value="OBART07G18320"/>
</dbReference>
<protein>
    <submittedName>
        <fullName evidence="1">Uncharacterized protein</fullName>
    </submittedName>
</protein>
<keyword evidence="2" id="KW-1185">Reference proteome</keyword>
<reference evidence="1" key="1">
    <citation type="journal article" date="2009" name="Rice">
        <title>De Novo Next Generation Sequencing of Plant Genomes.</title>
        <authorList>
            <person name="Rounsley S."/>
            <person name="Marri P.R."/>
            <person name="Yu Y."/>
            <person name="He R."/>
            <person name="Sisneros N."/>
            <person name="Goicoechea J.L."/>
            <person name="Lee S.J."/>
            <person name="Angelova A."/>
            <person name="Kudrna D."/>
            <person name="Luo M."/>
            <person name="Affourtit J."/>
            <person name="Desany B."/>
            <person name="Knight J."/>
            <person name="Niazi F."/>
            <person name="Egholm M."/>
            <person name="Wing R.A."/>
        </authorList>
    </citation>
    <scope>NUCLEOTIDE SEQUENCE [LARGE SCALE GENOMIC DNA]</scope>
    <source>
        <strain evidence="1">cv. IRGC 105608</strain>
    </source>
</reference>
<evidence type="ECO:0000313" key="1">
    <source>
        <dbReference type="EnsemblPlants" id="OBART07G18320.1"/>
    </source>
</evidence>
<organism evidence="1">
    <name type="scientific">Oryza barthii</name>
    <dbReference type="NCBI Taxonomy" id="65489"/>
    <lineage>
        <taxon>Eukaryota</taxon>
        <taxon>Viridiplantae</taxon>
        <taxon>Streptophyta</taxon>
        <taxon>Embryophyta</taxon>
        <taxon>Tracheophyta</taxon>
        <taxon>Spermatophyta</taxon>
        <taxon>Magnoliopsida</taxon>
        <taxon>Liliopsida</taxon>
        <taxon>Poales</taxon>
        <taxon>Poaceae</taxon>
        <taxon>BOP clade</taxon>
        <taxon>Oryzoideae</taxon>
        <taxon>Oryzeae</taxon>
        <taxon>Oryzinae</taxon>
        <taxon>Oryza</taxon>
    </lineage>
</organism>
<name>A0A0D3GSA7_9ORYZ</name>